<proteinExistence type="predicted"/>
<gene>
    <name evidence="2" type="ORF">D0862_11176</name>
    <name evidence="3" type="ORF">D0864_06777</name>
</gene>
<dbReference type="EMBL" id="QWIQ01000474">
    <property type="protein sequence ID" value="RMY85436.1"/>
    <property type="molecule type" value="Genomic_DNA"/>
</dbReference>
<feature type="region of interest" description="Disordered" evidence="1">
    <location>
        <begin position="1"/>
        <end position="86"/>
    </location>
</feature>
<feature type="compositionally biased region" description="Basic residues" evidence="1">
    <location>
        <begin position="69"/>
        <end position="86"/>
    </location>
</feature>
<reference evidence="4 5" key="1">
    <citation type="journal article" date="2018" name="BMC Genomics">
        <title>Genomic evidence for intraspecific hybridization in a clonal and extremely halotolerant yeast.</title>
        <authorList>
            <person name="Gostincar C."/>
            <person name="Stajich J.E."/>
            <person name="Zupancic J."/>
            <person name="Zalar P."/>
            <person name="Gunde-Cimerman N."/>
        </authorList>
    </citation>
    <scope>NUCLEOTIDE SEQUENCE [LARGE SCALE GENOMIC DNA]</scope>
    <source>
        <strain evidence="3 4">EXF-10513</strain>
        <strain evidence="2 5">EXF-171</strain>
    </source>
</reference>
<dbReference type="AlphaFoldDB" id="A0A3M7FA07"/>
<evidence type="ECO:0000313" key="5">
    <source>
        <dbReference type="Proteomes" id="UP000281468"/>
    </source>
</evidence>
<sequence length="203" mass="22561">MPATKNSILGKLRKQSRAQGRGLLSASANSAFAALTQRNEEYTTTTTTSSLKRKETDLQMDGQPDSRGPKKRRGKKVPHKVKKPRRKVAAEVEMPVVVECWRPAGGEHLLLSAGRQRKVTTSDTLGVARVATWRLRDFREGVEKLLKEEGVEYVELSTQETVHGGESVTDVRLRFRDPGQAEMARGKLEGQMVGGRKLQVRIA</sequence>
<dbReference type="Proteomes" id="UP000269539">
    <property type="component" value="Unassembled WGS sequence"/>
</dbReference>
<evidence type="ECO:0000313" key="3">
    <source>
        <dbReference type="EMBL" id="RMY87794.1"/>
    </source>
</evidence>
<dbReference type="Proteomes" id="UP000281468">
    <property type="component" value="Unassembled WGS sequence"/>
</dbReference>
<organism evidence="2 5">
    <name type="scientific">Hortaea werneckii</name>
    <name type="common">Black yeast</name>
    <name type="synonym">Cladosporium werneckii</name>
    <dbReference type="NCBI Taxonomy" id="91943"/>
    <lineage>
        <taxon>Eukaryota</taxon>
        <taxon>Fungi</taxon>
        <taxon>Dikarya</taxon>
        <taxon>Ascomycota</taxon>
        <taxon>Pezizomycotina</taxon>
        <taxon>Dothideomycetes</taxon>
        <taxon>Dothideomycetidae</taxon>
        <taxon>Mycosphaerellales</taxon>
        <taxon>Teratosphaeriaceae</taxon>
        <taxon>Hortaea</taxon>
    </lineage>
</organism>
<evidence type="ECO:0000313" key="2">
    <source>
        <dbReference type="EMBL" id="RMY85436.1"/>
    </source>
</evidence>
<dbReference type="EMBL" id="QWIO01000696">
    <property type="protein sequence ID" value="RMY87794.1"/>
    <property type="molecule type" value="Genomic_DNA"/>
</dbReference>
<accession>A0A3M7FA07</accession>
<protein>
    <submittedName>
        <fullName evidence="2">Uncharacterized protein</fullName>
    </submittedName>
</protein>
<feature type="compositionally biased region" description="Low complexity" evidence="1">
    <location>
        <begin position="23"/>
        <end position="35"/>
    </location>
</feature>
<evidence type="ECO:0000313" key="4">
    <source>
        <dbReference type="Proteomes" id="UP000269539"/>
    </source>
</evidence>
<evidence type="ECO:0000256" key="1">
    <source>
        <dbReference type="SAM" id="MobiDB-lite"/>
    </source>
</evidence>
<comment type="caution">
    <text evidence="2">The sequence shown here is derived from an EMBL/GenBank/DDBJ whole genome shotgun (WGS) entry which is preliminary data.</text>
</comment>
<name>A0A3M7FA07_HORWE</name>